<evidence type="ECO:0000313" key="2">
    <source>
        <dbReference type="Proteomes" id="UP000789706"/>
    </source>
</evidence>
<dbReference type="EMBL" id="CAJVPK010000214">
    <property type="protein sequence ID" value="CAG8475526.1"/>
    <property type="molecule type" value="Genomic_DNA"/>
</dbReference>
<protein>
    <submittedName>
        <fullName evidence="1">607_t:CDS:1</fullName>
    </submittedName>
</protein>
<organism evidence="1 2">
    <name type="scientific">Diversispora eburnea</name>
    <dbReference type="NCBI Taxonomy" id="1213867"/>
    <lineage>
        <taxon>Eukaryota</taxon>
        <taxon>Fungi</taxon>
        <taxon>Fungi incertae sedis</taxon>
        <taxon>Mucoromycota</taxon>
        <taxon>Glomeromycotina</taxon>
        <taxon>Glomeromycetes</taxon>
        <taxon>Diversisporales</taxon>
        <taxon>Diversisporaceae</taxon>
        <taxon>Diversispora</taxon>
    </lineage>
</organism>
<proteinExistence type="predicted"/>
<gene>
    <name evidence="1" type="ORF">DEBURN_LOCUS3379</name>
</gene>
<evidence type="ECO:0000313" key="1">
    <source>
        <dbReference type="EMBL" id="CAG8475526.1"/>
    </source>
</evidence>
<comment type="caution">
    <text evidence="1">The sequence shown here is derived from an EMBL/GenBank/DDBJ whole genome shotgun (WGS) entry which is preliminary data.</text>
</comment>
<name>A0A9N8Z5V5_9GLOM</name>
<accession>A0A9N8Z5V5</accession>
<sequence length="58" mass="6629">MTFDNIMIGYMHNKKNNDTIIETLTCVKYSLCGLCGLCSLLVVNSQFNDAFSRYEELI</sequence>
<dbReference type="Proteomes" id="UP000789706">
    <property type="component" value="Unassembled WGS sequence"/>
</dbReference>
<keyword evidence="2" id="KW-1185">Reference proteome</keyword>
<reference evidence="1" key="1">
    <citation type="submission" date="2021-06" db="EMBL/GenBank/DDBJ databases">
        <authorList>
            <person name="Kallberg Y."/>
            <person name="Tangrot J."/>
            <person name="Rosling A."/>
        </authorList>
    </citation>
    <scope>NUCLEOTIDE SEQUENCE</scope>
    <source>
        <strain evidence="1">AZ414A</strain>
    </source>
</reference>
<dbReference type="AlphaFoldDB" id="A0A9N8Z5V5"/>